<feature type="compositionally biased region" description="Low complexity" evidence="1">
    <location>
        <begin position="150"/>
        <end position="163"/>
    </location>
</feature>
<gene>
    <name evidence="3" type="ORF">E6O75_ATG10653</name>
</gene>
<comment type="caution">
    <text evidence="3">The sequence shown here is derived from an EMBL/GenBank/DDBJ whole genome shotgun (WGS) entry which is preliminary data.</text>
</comment>
<proteinExistence type="predicted"/>
<dbReference type="Proteomes" id="UP000298493">
    <property type="component" value="Unassembled WGS sequence"/>
</dbReference>
<feature type="signal peptide" evidence="2">
    <location>
        <begin position="1"/>
        <end position="19"/>
    </location>
</feature>
<feature type="region of interest" description="Disordered" evidence="1">
    <location>
        <begin position="134"/>
        <end position="164"/>
    </location>
</feature>
<dbReference type="EMBL" id="SNSC02000015">
    <property type="protein sequence ID" value="TID18008.1"/>
    <property type="molecule type" value="Genomic_DNA"/>
</dbReference>
<name>A0A4Z1NT47_9PEZI</name>
<accession>A0A4Z1NT47</accession>
<evidence type="ECO:0000256" key="1">
    <source>
        <dbReference type="SAM" id="MobiDB-lite"/>
    </source>
</evidence>
<dbReference type="AlphaFoldDB" id="A0A4Z1NT47"/>
<evidence type="ECO:0000313" key="4">
    <source>
        <dbReference type="Proteomes" id="UP000298493"/>
    </source>
</evidence>
<evidence type="ECO:0008006" key="5">
    <source>
        <dbReference type="Google" id="ProtNLM"/>
    </source>
</evidence>
<protein>
    <recommendedName>
        <fullName evidence="5">Gb</fullName>
    </recommendedName>
</protein>
<evidence type="ECO:0000313" key="3">
    <source>
        <dbReference type="EMBL" id="TID18008.1"/>
    </source>
</evidence>
<organism evidence="3 4">
    <name type="scientific">Venturia nashicola</name>
    <dbReference type="NCBI Taxonomy" id="86259"/>
    <lineage>
        <taxon>Eukaryota</taxon>
        <taxon>Fungi</taxon>
        <taxon>Dikarya</taxon>
        <taxon>Ascomycota</taxon>
        <taxon>Pezizomycotina</taxon>
        <taxon>Dothideomycetes</taxon>
        <taxon>Pleosporomycetidae</taxon>
        <taxon>Venturiales</taxon>
        <taxon>Venturiaceae</taxon>
        <taxon>Venturia</taxon>
    </lineage>
</organism>
<sequence>MVSSKSMVIAVAAAGFVAANPNPNPAPLPTDPAQYNGYTPHVPKWAETVPQEKLSSLQADMHSLGSSIKNNKLYTSMTAVMATAVPQSFKDAIMTNPESVHSHYKTEKPEWYKAIPTDVQSFMEDNRKKAKSIFTHDIGPLPTRTDDQNKGAQKTASASATGKKSSEADSLRVLGAGCAALFGAFGVAALLL</sequence>
<keyword evidence="4" id="KW-1185">Reference proteome</keyword>
<reference evidence="3 4" key="1">
    <citation type="submission" date="2019-04" db="EMBL/GenBank/DDBJ databases">
        <title>High contiguity whole genome sequence and gene annotation resource for two Venturia nashicola isolates.</title>
        <authorList>
            <person name="Prokchorchik M."/>
            <person name="Won K."/>
            <person name="Lee Y."/>
            <person name="Choi E.D."/>
            <person name="Segonzac C."/>
            <person name="Sohn K.H."/>
        </authorList>
    </citation>
    <scope>NUCLEOTIDE SEQUENCE [LARGE SCALE GENOMIC DNA]</scope>
    <source>
        <strain evidence="3 4">PRI2</strain>
    </source>
</reference>
<evidence type="ECO:0000256" key="2">
    <source>
        <dbReference type="SAM" id="SignalP"/>
    </source>
</evidence>
<keyword evidence="2" id="KW-0732">Signal</keyword>
<feature type="chain" id="PRO_5021475370" description="Gb" evidence="2">
    <location>
        <begin position="20"/>
        <end position="192"/>
    </location>
</feature>